<evidence type="ECO:0008006" key="4">
    <source>
        <dbReference type="Google" id="ProtNLM"/>
    </source>
</evidence>
<dbReference type="Proteomes" id="UP000193006">
    <property type="component" value="Chromosome"/>
</dbReference>
<dbReference type="PROSITE" id="PS51257">
    <property type="entry name" value="PROKAR_LIPOPROTEIN"/>
    <property type="match status" value="1"/>
</dbReference>
<gene>
    <name evidence="2" type="ORF">BkAM31D_13290</name>
</gene>
<keyword evidence="1" id="KW-0812">Transmembrane</keyword>
<evidence type="ECO:0000256" key="1">
    <source>
        <dbReference type="SAM" id="Phobius"/>
    </source>
</evidence>
<keyword evidence="3" id="KW-1185">Reference proteome</keyword>
<dbReference type="AlphaFoldDB" id="A0A1X9MBA2"/>
<dbReference type="EMBL" id="CP020814">
    <property type="protein sequence ID" value="ARK30725.1"/>
    <property type="molecule type" value="Genomic_DNA"/>
</dbReference>
<sequence>METMRLLQYICSILGTGCLVFTYIQMAKKNKREKG</sequence>
<protein>
    <recommendedName>
        <fullName evidence="4">Lipoprotein</fullName>
    </recommendedName>
</protein>
<evidence type="ECO:0000313" key="2">
    <source>
        <dbReference type="EMBL" id="ARK30725.1"/>
    </source>
</evidence>
<accession>A0A1X9MBA2</accession>
<proteinExistence type="predicted"/>
<keyword evidence="1" id="KW-0472">Membrane</keyword>
<name>A0A1X9MBA2_9BACI</name>
<reference evidence="2 3" key="1">
    <citation type="submission" date="2017-04" db="EMBL/GenBank/DDBJ databases">
        <title>Bacillus krulwichiae AM31D Genome sequencing and assembly.</title>
        <authorList>
            <person name="Krulwich T.A."/>
            <person name="Anastor L."/>
            <person name="Ehrlich R."/>
            <person name="Ehrlich G.D."/>
            <person name="Janto B."/>
        </authorList>
    </citation>
    <scope>NUCLEOTIDE SEQUENCE [LARGE SCALE GENOMIC DNA]</scope>
    <source>
        <strain evidence="2 3">AM31D</strain>
    </source>
</reference>
<feature type="transmembrane region" description="Helical" evidence="1">
    <location>
        <begin position="6"/>
        <end position="24"/>
    </location>
</feature>
<organism evidence="2 3">
    <name type="scientific">Halalkalibacter krulwichiae</name>
    <dbReference type="NCBI Taxonomy" id="199441"/>
    <lineage>
        <taxon>Bacteria</taxon>
        <taxon>Bacillati</taxon>
        <taxon>Bacillota</taxon>
        <taxon>Bacilli</taxon>
        <taxon>Bacillales</taxon>
        <taxon>Bacillaceae</taxon>
        <taxon>Halalkalibacter</taxon>
    </lineage>
</organism>
<dbReference type="KEGG" id="bkw:BkAM31D_13290"/>
<keyword evidence="1" id="KW-1133">Transmembrane helix</keyword>
<evidence type="ECO:0000313" key="3">
    <source>
        <dbReference type="Proteomes" id="UP000193006"/>
    </source>
</evidence>